<feature type="domain" description="PH" evidence="1">
    <location>
        <begin position="184"/>
        <end position="220"/>
    </location>
</feature>
<name>A0ABD3QDJ1_9STRA</name>
<organism evidence="2 3">
    <name type="scientific">Cyclotella cryptica</name>
    <dbReference type="NCBI Taxonomy" id="29204"/>
    <lineage>
        <taxon>Eukaryota</taxon>
        <taxon>Sar</taxon>
        <taxon>Stramenopiles</taxon>
        <taxon>Ochrophyta</taxon>
        <taxon>Bacillariophyta</taxon>
        <taxon>Coscinodiscophyceae</taxon>
        <taxon>Thalassiosirophycidae</taxon>
        <taxon>Stephanodiscales</taxon>
        <taxon>Stephanodiscaceae</taxon>
        <taxon>Cyclotella</taxon>
    </lineage>
</organism>
<dbReference type="InterPro" id="IPR001849">
    <property type="entry name" value="PH_domain"/>
</dbReference>
<keyword evidence="3" id="KW-1185">Reference proteome</keyword>
<evidence type="ECO:0000313" key="2">
    <source>
        <dbReference type="EMBL" id="KAL3798187.1"/>
    </source>
</evidence>
<protein>
    <recommendedName>
        <fullName evidence="1">PH domain-containing protein</fullName>
    </recommendedName>
</protein>
<dbReference type="AlphaFoldDB" id="A0ABD3QDJ1"/>
<dbReference type="PROSITE" id="PS50003">
    <property type="entry name" value="PH_DOMAIN"/>
    <property type="match status" value="1"/>
</dbReference>
<accession>A0ABD3QDJ1</accession>
<sequence>MTKLEMKVIPIDPPPSITNAQLPLLHHIQKVRITFQGMVQLCTDAELENARLKRLCLHRRRSHLPSHDNTMNEDSTAPMDIPFLEKYLVLDMTASFPHGPHTDNSMPLEQCTLSMFSRGEIISCSPAMIHAYNSRGEYERKCHSATKKQRLRVDRALDGEEMRVLFDDCVSGVRFELLNSDTDFCVSSTDGNKVLSTWYVRALSSDEKCDWIHALKAVTEQKVRDART</sequence>
<proteinExistence type="predicted"/>
<reference evidence="2 3" key="1">
    <citation type="journal article" date="2020" name="G3 (Bethesda)">
        <title>Improved Reference Genome for Cyclotella cryptica CCMP332, a Model for Cell Wall Morphogenesis, Salinity Adaptation, and Lipid Production in Diatoms (Bacillariophyta).</title>
        <authorList>
            <person name="Roberts W.R."/>
            <person name="Downey K.M."/>
            <person name="Ruck E.C."/>
            <person name="Traller J.C."/>
            <person name="Alverson A.J."/>
        </authorList>
    </citation>
    <scope>NUCLEOTIDE SEQUENCE [LARGE SCALE GENOMIC DNA]</scope>
    <source>
        <strain evidence="2 3">CCMP332</strain>
    </source>
</reference>
<evidence type="ECO:0000259" key="1">
    <source>
        <dbReference type="PROSITE" id="PS50003"/>
    </source>
</evidence>
<gene>
    <name evidence="2" type="ORF">HJC23_005748</name>
</gene>
<comment type="caution">
    <text evidence="2">The sequence shown here is derived from an EMBL/GenBank/DDBJ whole genome shotgun (WGS) entry which is preliminary data.</text>
</comment>
<dbReference type="EMBL" id="JABMIG020000048">
    <property type="protein sequence ID" value="KAL3798187.1"/>
    <property type="molecule type" value="Genomic_DNA"/>
</dbReference>
<evidence type="ECO:0000313" key="3">
    <source>
        <dbReference type="Proteomes" id="UP001516023"/>
    </source>
</evidence>
<dbReference type="Proteomes" id="UP001516023">
    <property type="component" value="Unassembled WGS sequence"/>
</dbReference>